<dbReference type="Proteomes" id="UP000035265">
    <property type="component" value="Unassembled WGS sequence"/>
</dbReference>
<reference evidence="3 4" key="1">
    <citation type="submission" date="2014-05" db="EMBL/GenBank/DDBJ databases">
        <title>Cellulosimicrobium funkei U11 genome.</title>
        <authorList>
            <person name="Hu C."/>
            <person name="Gong Y."/>
            <person name="Wan W."/>
            <person name="Jiang M."/>
        </authorList>
    </citation>
    <scope>NUCLEOTIDE SEQUENCE [LARGE SCALE GENOMIC DNA]</scope>
    <source>
        <strain evidence="3 4">U11</strain>
    </source>
</reference>
<dbReference type="Pfam" id="PF11716">
    <property type="entry name" value="MDMPI_N"/>
    <property type="match status" value="1"/>
</dbReference>
<gene>
    <name evidence="3" type="ORF">FB00_11340</name>
</gene>
<feature type="domain" description="Mycothiol-dependent maleylpyruvate isomerase metal-binding" evidence="2">
    <location>
        <begin position="16"/>
        <end position="128"/>
    </location>
</feature>
<dbReference type="SUPFAM" id="SSF109854">
    <property type="entry name" value="DinB/YfiT-like putative metalloenzymes"/>
    <property type="match status" value="1"/>
</dbReference>
<sequence>MDDALDHLALLSRLQDAFLAEVRDADPETPVPACAGWRVRDLVEHVGSVHHWAAAQARRRPETPLGPGPFDLAPFYAEHAAELRTTLAALDPDAPAWTLLAPDDPASTVLFWHRRQTHETLVHLHDLRAARGYAVRDVDPVVWADAVDEVVTVMAPRQVRLGRAEPLALPVALRAIDAGRSWVLGDGEPAATASAPARELALLLWGRLAPAAAGVVVDGDADALAAALARRLTP</sequence>
<dbReference type="STRING" id="264251.FB00_11340"/>
<dbReference type="AlphaFoldDB" id="A0A0H2KM69"/>
<feature type="domain" description="MDMPI C-terminal" evidence="1">
    <location>
        <begin position="144"/>
        <end position="225"/>
    </location>
</feature>
<dbReference type="NCBIfam" id="TIGR03083">
    <property type="entry name" value="maleylpyruvate isomerase family mycothiol-dependent enzyme"/>
    <property type="match status" value="1"/>
</dbReference>
<evidence type="ECO:0000313" key="4">
    <source>
        <dbReference type="Proteomes" id="UP000035265"/>
    </source>
</evidence>
<dbReference type="EMBL" id="JNBQ01000012">
    <property type="protein sequence ID" value="KLN34591.1"/>
    <property type="molecule type" value="Genomic_DNA"/>
</dbReference>
<dbReference type="PANTHER" id="PTHR40758">
    <property type="entry name" value="CONSERVED PROTEIN"/>
    <property type="match status" value="1"/>
</dbReference>
<dbReference type="Pfam" id="PF07398">
    <property type="entry name" value="MDMPI_C"/>
    <property type="match status" value="1"/>
</dbReference>
<keyword evidence="4" id="KW-1185">Reference proteome</keyword>
<dbReference type="PATRIC" id="fig|264251.5.peg.2308"/>
<comment type="caution">
    <text evidence="3">The sequence shown here is derived from an EMBL/GenBank/DDBJ whole genome shotgun (WGS) entry which is preliminary data.</text>
</comment>
<dbReference type="RefSeq" id="WP_047232985.1">
    <property type="nucleotide sequence ID" value="NZ_JNBQ01000012.1"/>
</dbReference>
<dbReference type="InterPro" id="IPR010872">
    <property type="entry name" value="MDMPI_C-term_domain"/>
</dbReference>
<dbReference type="GO" id="GO:0046872">
    <property type="term" value="F:metal ion binding"/>
    <property type="evidence" value="ECO:0007669"/>
    <property type="project" value="InterPro"/>
</dbReference>
<protein>
    <recommendedName>
        <fullName evidence="5">Maleylpyruvate isomerase family mycothiol-dependent enzyme</fullName>
    </recommendedName>
</protein>
<dbReference type="PANTHER" id="PTHR40758:SF1">
    <property type="entry name" value="CONSERVED PROTEIN"/>
    <property type="match status" value="1"/>
</dbReference>
<evidence type="ECO:0000259" key="2">
    <source>
        <dbReference type="Pfam" id="PF11716"/>
    </source>
</evidence>
<dbReference type="InterPro" id="IPR024344">
    <property type="entry name" value="MDMPI_metal-binding"/>
</dbReference>
<organism evidence="3 4">
    <name type="scientific">Cellulosimicrobium funkei</name>
    <dbReference type="NCBI Taxonomy" id="264251"/>
    <lineage>
        <taxon>Bacteria</taxon>
        <taxon>Bacillati</taxon>
        <taxon>Actinomycetota</taxon>
        <taxon>Actinomycetes</taxon>
        <taxon>Micrococcales</taxon>
        <taxon>Promicromonosporaceae</taxon>
        <taxon>Cellulosimicrobium</taxon>
    </lineage>
</organism>
<dbReference type="InterPro" id="IPR017517">
    <property type="entry name" value="Maleyloyr_isom"/>
</dbReference>
<evidence type="ECO:0000259" key="1">
    <source>
        <dbReference type="Pfam" id="PF07398"/>
    </source>
</evidence>
<accession>A0A0H2KM69</accession>
<dbReference type="GO" id="GO:0005886">
    <property type="term" value="C:plasma membrane"/>
    <property type="evidence" value="ECO:0007669"/>
    <property type="project" value="TreeGrafter"/>
</dbReference>
<proteinExistence type="predicted"/>
<name>A0A0H2KM69_9MICO</name>
<evidence type="ECO:0008006" key="5">
    <source>
        <dbReference type="Google" id="ProtNLM"/>
    </source>
</evidence>
<evidence type="ECO:0000313" key="3">
    <source>
        <dbReference type="EMBL" id="KLN34591.1"/>
    </source>
</evidence>
<dbReference type="InterPro" id="IPR034660">
    <property type="entry name" value="DinB/YfiT-like"/>
</dbReference>